<keyword evidence="2" id="KW-1185">Reference proteome</keyword>
<dbReference type="EMBL" id="JAGKSB010000003">
    <property type="protein sequence ID" value="MBP3942608.1"/>
    <property type="molecule type" value="Genomic_DNA"/>
</dbReference>
<accession>A0A8T4HB86</accession>
<dbReference type="AlphaFoldDB" id="A0A8T4HB86"/>
<organism evidence="1 2">
    <name type="scientific">Rhinopithecimicrobium faecis</name>
    <dbReference type="NCBI Taxonomy" id="2820698"/>
    <lineage>
        <taxon>Bacteria</taxon>
        <taxon>Pseudomonadati</taxon>
        <taxon>Bacteroidota</taxon>
        <taxon>Sphingobacteriia</taxon>
        <taxon>Sphingobacteriales</taxon>
        <taxon>Sphingobacteriaceae</taxon>
        <taxon>Rhinopithecimicrobium</taxon>
    </lineage>
</organism>
<sequence>MTFFSNTYLLDKFLEKDFLDFDKNESSNWEFKSLAEDFKYSMNDPEFIDFATWVSEKLQTRIFLDKATRFVEIKQLLKKEPVGIKRTKLVNELYLVSYEL</sequence>
<evidence type="ECO:0000313" key="1">
    <source>
        <dbReference type="EMBL" id="MBP3942608.1"/>
    </source>
</evidence>
<proteinExistence type="predicted"/>
<reference evidence="1" key="1">
    <citation type="submission" date="2021-03" db="EMBL/GenBank/DDBJ databases">
        <authorList>
            <person name="Lu T."/>
            <person name="Wang Q."/>
            <person name="Han X."/>
        </authorList>
    </citation>
    <scope>NUCLEOTIDE SEQUENCE</scope>
    <source>
        <strain evidence="1">WQ 2009</strain>
    </source>
</reference>
<name>A0A8T4HB86_9SPHI</name>
<protein>
    <submittedName>
        <fullName evidence="1">Uncharacterized protein</fullName>
    </submittedName>
</protein>
<gene>
    <name evidence="1" type="ORF">J5U18_03350</name>
</gene>
<evidence type="ECO:0000313" key="2">
    <source>
        <dbReference type="Proteomes" id="UP000679691"/>
    </source>
</evidence>
<dbReference type="RefSeq" id="WP_353546090.1">
    <property type="nucleotide sequence ID" value="NZ_JAGKSB010000003.1"/>
</dbReference>
<comment type="caution">
    <text evidence="1">The sequence shown here is derived from an EMBL/GenBank/DDBJ whole genome shotgun (WGS) entry which is preliminary data.</text>
</comment>
<dbReference type="Proteomes" id="UP000679691">
    <property type="component" value="Unassembled WGS sequence"/>
</dbReference>